<accession>A0A081PKS7</accession>
<proteinExistence type="predicted"/>
<dbReference type="EMBL" id="JNFF01000019">
    <property type="protein sequence ID" value="KEQ31300.1"/>
    <property type="molecule type" value="Genomic_DNA"/>
</dbReference>
<dbReference type="Gene3D" id="1.10.10.10">
    <property type="entry name" value="Winged helix-like DNA-binding domain superfamily/Winged helix DNA-binding domain"/>
    <property type="match status" value="1"/>
</dbReference>
<protein>
    <recommendedName>
        <fullName evidence="1">HTH marR-type domain-containing protein</fullName>
    </recommendedName>
</protein>
<gene>
    <name evidence="2" type="ORF">N180_03380</name>
</gene>
<dbReference type="SUPFAM" id="SSF46785">
    <property type="entry name" value="Winged helix' DNA-binding domain"/>
    <property type="match status" value="1"/>
</dbReference>
<dbReference type="InterPro" id="IPR000835">
    <property type="entry name" value="HTH_MarR-typ"/>
</dbReference>
<dbReference type="PROSITE" id="PS50995">
    <property type="entry name" value="HTH_MARR_2"/>
    <property type="match status" value="1"/>
</dbReference>
<evidence type="ECO:0000313" key="2">
    <source>
        <dbReference type="EMBL" id="KEQ31300.1"/>
    </source>
</evidence>
<dbReference type="Pfam" id="PF12802">
    <property type="entry name" value="MarR_2"/>
    <property type="match status" value="1"/>
</dbReference>
<dbReference type="GO" id="GO:0003700">
    <property type="term" value="F:DNA-binding transcription factor activity"/>
    <property type="evidence" value="ECO:0007669"/>
    <property type="project" value="InterPro"/>
</dbReference>
<dbReference type="OrthoDB" id="793057at2"/>
<dbReference type="GO" id="GO:0006950">
    <property type="term" value="P:response to stress"/>
    <property type="evidence" value="ECO:0007669"/>
    <property type="project" value="TreeGrafter"/>
</dbReference>
<dbReference type="InterPro" id="IPR036390">
    <property type="entry name" value="WH_DNA-bd_sf"/>
</dbReference>
<dbReference type="AlphaFoldDB" id="A0A081PKS7"/>
<dbReference type="eggNOG" id="COG1846">
    <property type="taxonomic scope" value="Bacteria"/>
</dbReference>
<comment type="caution">
    <text evidence="2">The sequence shown here is derived from an EMBL/GenBank/DDBJ whole genome shotgun (WGS) entry which is preliminary data.</text>
</comment>
<organism evidence="2 3">
    <name type="scientific">Pedobacter antarcticus 4BY</name>
    <dbReference type="NCBI Taxonomy" id="1358423"/>
    <lineage>
        <taxon>Bacteria</taxon>
        <taxon>Pseudomonadati</taxon>
        <taxon>Bacteroidota</taxon>
        <taxon>Sphingobacteriia</taxon>
        <taxon>Sphingobacteriales</taxon>
        <taxon>Sphingobacteriaceae</taxon>
        <taxon>Pedobacter</taxon>
    </lineage>
</organism>
<dbReference type="Proteomes" id="UP000028007">
    <property type="component" value="Unassembled WGS sequence"/>
</dbReference>
<dbReference type="RefSeq" id="WP_037438365.1">
    <property type="nucleotide sequence ID" value="NZ_JNFF01000019.1"/>
</dbReference>
<evidence type="ECO:0000313" key="3">
    <source>
        <dbReference type="Proteomes" id="UP000028007"/>
    </source>
</evidence>
<keyword evidence="3" id="KW-1185">Reference proteome</keyword>
<dbReference type="PANTHER" id="PTHR33164">
    <property type="entry name" value="TRANSCRIPTIONAL REGULATOR, MARR FAMILY"/>
    <property type="match status" value="1"/>
</dbReference>
<dbReference type="SMART" id="SM00347">
    <property type="entry name" value="HTH_MARR"/>
    <property type="match status" value="1"/>
</dbReference>
<name>A0A081PKS7_9SPHI</name>
<sequence>MEKQDANARVIFRIMYILKRLTDKWVSNNLSKVSSSDFNVTHLPYFMNIGENGISNHDLVQLIKVTKQGVSKIIKELESLGLTYTVKSETDARSIMIYLTDQGKSLFGLLKEETYQLHDEYKKVVGVKNFETTIDTLLKLIDLHEQKEIDSAAEGN</sequence>
<evidence type="ECO:0000259" key="1">
    <source>
        <dbReference type="PROSITE" id="PS50995"/>
    </source>
</evidence>
<feature type="domain" description="HTH marR-type" evidence="1">
    <location>
        <begin position="8"/>
        <end position="142"/>
    </location>
</feature>
<dbReference type="InterPro" id="IPR039422">
    <property type="entry name" value="MarR/SlyA-like"/>
</dbReference>
<dbReference type="PANTHER" id="PTHR33164:SF43">
    <property type="entry name" value="HTH-TYPE TRANSCRIPTIONAL REPRESSOR YETL"/>
    <property type="match status" value="1"/>
</dbReference>
<dbReference type="InterPro" id="IPR036388">
    <property type="entry name" value="WH-like_DNA-bd_sf"/>
</dbReference>
<reference evidence="2 3" key="1">
    <citation type="journal article" date="1992" name="Int. J. Syst. Bacteriol.">
        <title>Sphingobacterium antarcticus sp. nov. a Psychrotrophic Bacterium from the Soils of Schirmacher Oasis, Antarctica.</title>
        <authorList>
            <person name="Shivaji S."/>
            <person name="Ray M.K."/>
            <person name="Rao N.S."/>
            <person name="Saiserr L."/>
            <person name="Jagannadham M.V."/>
            <person name="Kumar G.S."/>
            <person name="Reddy G."/>
            <person name="Bhargava P.M."/>
        </authorList>
    </citation>
    <scope>NUCLEOTIDE SEQUENCE [LARGE SCALE GENOMIC DNA]</scope>
    <source>
        <strain evidence="2 3">4BY</strain>
    </source>
</reference>